<feature type="domain" description="U-box" evidence="6">
    <location>
        <begin position="5"/>
        <end position="87"/>
    </location>
</feature>
<comment type="caution">
    <text evidence="7">The sequence shown here is derived from an EMBL/GenBank/DDBJ whole genome shotgun (WGS) entry which is preliminary data.</text>
</comment>
<dbReference type="UniPathway" id="UPA00143"/>
<comment type="catalytic activity">
    <reaction evidence="1 5">
        <text>S-ubiquitinyl-[E2 ubiquitin-conjugating enzyme]-L-cysteine + [acceptor protein]-L-lysine = [E2 ubiquitin-conjugating enzyme]-L-cysteine + N(6)-ubiquitinyl-[acceptor protein]-L-lysine.</text>
        <dbReference type="EC" id="2.3.2.27"/>
    </reaction>
</comment>
<evidence type="ECO:0000256" key="4">
    <source>
        <dbReference type="ARBA" id="ARBA00022786"/>
    </source>
</evidence>
<dbReference type="OrthoDB" id="10064100at2759"/>
<dbReference type="PANTHER" id="PTHR22849:SF128">
    <property type="entry name" value="U-BOX DOMAIN-CONTAINING PROTEIN"/>
    <property type="match status" value="1"/>
</dbReference>
<evidence type="ECO:0000256" key="1">
    <source>
        <dbReference type="ARBA" id="ARBA00000900"/>
    </source>
</evidence>
<dbReference type="GO" id="GO:0016567">
    <property type="term" value="P:protein ubiquitination"/>
    <property type="evidence" value="ECO:0007669"/>
    <property type="project" value="UniProtKB-UniRule"/>
</dbReference>
<dbReference type="InterPro" id="IPR003613">
    <property type="entry name" value="Ubox_domain"/>
</dbReference>
<sequence length="412" mass="46551">MDDIEIPQYYLCPISLQLMKDPVTAITGITYDRESIQQWLKTSAAGGNKECPTCPVTKQPLPRDSDLTPNHMLRRLIQAWCTSNSKNGIDPIPTPKSPLSKSYILKLIKDLEVPVLCKEALKKMEALDMEDERNRTSMLEVGLAKALVSFVLKCFRERKTTGLEEALRILNLVWNSSQDIKVLAKDNQEYVDSLLWISGSDIDHNHVVVKTHSMLVLKKTMESASTSLLERLNPDFFRGIIRVLREKISQQAVKSALLVLIEVCPWGSNRTKIVEAKAVFELIELELEKPEKNITELIFNLLARLCSCADGREQFLKHAGSIAMISKRILRVSPGVDDRAVYILGLMSKFSATNQVLLEMLRVGAVSKLCMVIQADCADYLKQQARGILRLHSTVWNNSPCIAVYLLTRYHR</sequence>
<dbReference type="EC" id="2.3.2.27" evidence="5"/>
<keyword evidence="3 5" id="KW-0808">Transferase</keyword>
<dbReference type="AlphaFoldDB" id="A0A2C9V025"/>
<dbReference type="Gene3D" id="1.25.10.10">
    <property type="entry name" value="Leucine-rich Repeat Variant"/>
    <property type="match status" value="1"/>
</dbReference>
<protein>
    <recommendedName>
        <fullName evidence="5 6">U-box domain-containing protein</fullName>
        <ecNumber evidence="5">2.3.2.27</ecNumber>
    </recommendedName>
    <alternativeName>
        <fullName evidence="5">RING-type E3 ubiquitin transferase PUB</fullName>
    </alternativeName>
</protein>
<accession>A0A2C9V025</accession>
<dbReference type="Pfam" id="PF25598">
    <property type="entry name" value="ARM_PUB"/>
    <property type="match status" value="1"/>
</dbReference>
<dbReference type="Gene3D" id="3.30.40.10">
    <property type="entry name" value="Zinc/RING finger domain, C3HC4 (zinc finger)"/>
    <property type="match status" value="1"/>
</dbReference>
<gene>
    <name evidence="7" type="ORF">MANES_11G101300v8</name>
</gene>
<dbReference type="CDD" id="cd16655">
    <property type="entry name" value="RING-Ubox_WDSUB1-like"/>
    <property type="match status" value="1"/>
</dbReference>
<comment type="function">
    <text evidence="5">Functions as an E3 ubiquitin ligase.</text>
</comment>
<dbReference type="InterPro" id="IPR058678">
    <property type="entry name" value="ARM_PUB"/>
</dbReference>
<dbReference type="InterPro" id="IPR045185">
    <property type="entry name" value="PUB22/23/24-like"/>
</dbReference>
<evidence type="ECO:0000313" key="7">
    <source>
        <dbReference type="EMBL" id="OAY37432.1"/>
    </source>
</evidence>
<evidence type="ECO:0000256" key="3">
    <source>
        <dbReference type="ARBA" id="ARBA00022679"/>
    </source>
</evidence>
<keyword evidence="4 5" id="KW-0833">Ubl conjugation pathway</keyword>
<evidence type="ECO:0000256" key="5">
    <source>
        <dbReference type="RuleBase" id="RU369093"/>
    </source>
</evidence>
<evidence type="ECO:0000259" key="6">
    <source>
        <dbReference type="PROSITE" id="PS51698"/>
    </source>
</evidence>
<dbReference type="FunFam" id="3.30.40.10:FF:000442">
    <property type="entry name" value="RING-type E3 ubiquitin transferase"/>
    <property type="match status" value="1"/>
</dbReference>
<dbReference type="Proteomes" id="UP000091857">
    <property type="component" value="Chromosome 11"/>
</dbReference>
<name>A0A2C9V025_MANES</name>
<dbReference type="InterPro" id="IPR011989">
    <property type="entry name" value="ARM-like"/>
</dbReference>
<comment type="pathway">
    <text evidence="2 5">Protein modification; protein ubiquitination.</text>
</comment>
<dbReference type="SUPFAM" id="SSF48371">
    <property type="entry name" value="ARM repeat"/>
    <property type="match status" value="1"/>
</dbReference>
<dbReference type="SMART" id="SM00504">
    <property type="entry name" value="Ubox"/>
    <property type="match status" value="1"/>
</dbReference>
<dbReference type="PANTHER" id="PTHR22849">
    <property type="entry name" value="WDSAM1 PROTEIN"/>
    <property type="match status" value="1"/>
</dbReference>
<organism evidence="7 8">
    <name type="scientific">Manihot esculenta</name>
    <name type="common">Cassava</name>
    <name type="synonym">Jatropha manihot</name>
    <dbReference type="NCBI Taxonomy" id="3983"/>
    <lineage>
        <taxon>Eukaryota</taxon>
        <taxon>Viridiplantae</taxon>
        <taxon>Streptophyta</taxon>
        <taxon>Embryophyta</taxon>
        <taxon>Tracheophyta</taxon>
        <taxon>Spermatophyta</taxon>
        <taxon>Magnoliopsida</taxon>
        <taxon>eudicotyledons</taxon>
        <taxon>Gunneridae</taxon>
        <taxon>Pentapetalae</taxon>
        <taxon>rosids</taxon>
        <taxon>fabids</taxon>
        <taxon>Malpighiales</taxon>
        <taxon>Euphorbiaceae</taxon>
        <taxon>Crotonoideae</taxon>
        <taxon>Manihoteae</taxon>
        <taxon>Manihot</taxon>
    </lineage>
</organism>
<dbReference type="OMA" id="VIQADCA"/>
<dbReference type="GO" id="GO:0061630">
    <property type="term" value="F:ubiquitin protein ligase activity"/>
    <property type="evidence" value="ECO:0007669"/>
    <property type="project" value="UniProtKB-UniRule"/>
</dbReference>
<dbReference type="Pfam" id="PF04564">
    <property type="entry name" value="U-box"/>
    <property type="match status" value="1"/>
</dbReference>
<dbReference type="EMBL" id="CM004397">
    <property type="protein sequence ID" value="OAY37432.1"/>
    <property type="molecule type" value="Genomic_DNA"/>
</dbReference>
<proteinExistence type="predicted"/>
<dbReference type="PROSITE" id="PS51698">
    <property type="entry name" value="U_BOX"/>
    <property type="match status" value="1"/>
</dbReference>
<dbReference type="InterPro" id="IPR013083">
    <property type="entry name" value="Znf_RING/FYVE/PHD"/>
</dbReference>
<dbReference type="InterPro" id="IPR016024">
    <property type="entry name" value="ARM-type_fold"/>
</dbReference>
<dbReference type="SUPFAM" id="SSF57850">
    <property type="entry name" value="RING/U-box"/>
    <property type="match status" value="1"/>
</dbReference>
<dbReference type="Gramene" id="Manes.11G101300.1.v8.1">
    <property type="protein sequence ID" value="Manes.11G101300.1.v8.1.CDS.1"/>
    <property type="gene ID" value="Manes.11G101300.v8.1"/>
</dbReference>
<evidence type="ECO:0000313" key="8">
    <source>
        <dbReference type="Proteomes" id="UP000091857"/>
    </source>
</evidence>
<evidence type="ECO:0000256" key="2">
    <source>
        <dbReference type="ARBA" id="ARBA00004906"/>
    </source>
</evidence>
<keyword evidence="8" id="KW-1185">Reference proteome</keyword>
<reference evidence="8" key="1">
    <citation type="journal article" date="2016" name="Nat. Biotechnol.">
        <title>Sequencing wild and cultivated cassava and related species reveals extensive interspecific hybridization and genetic diversity.</title>
        <authorList>
            <person name="Bredeson J.V."/>
            <person name="Lyons J.B."/>
            <person name="Prochnik S.E."/>
            <person name="Wu G.A."/>
            <person name="Ha C.M."/>
            <person name="Edsinger-Gonzales E."/>
            <person name="Grimwood J."/>
            <person name="Schmutz J."/>
            <person name="Rabbi I.Y."/>
            <person name="Egesi C."/>
            <person name="Nauluvula P."/>
            <person name="Lebot V."/>
            <person name="Ndunguru J."/>
            <person name="Mkamilo G."/>
            <person name="Bart R.S."/>
            <person name="Setter T.L."/>
            <person name="Gleadow R.M."/>
            <person name="Kulakow P."/>
            <person name="Ferguson M.E."/>
            <person name="Rounsley S."/>
            <person name="Rokhsar D.S."/>
        </authorList>
    </citation>
    <scope>NUCLEOTIDE SEQUENCE [LARGE SCALE GENOMIC DNA]</scope>
    <source>
        <strain evidence="8">cv. AM560-2</strain>
    </source>
</reference>